<name>A0ABY7EQG1_MYAAR</name>
<dbReference type="Pfam" id="PF12874">
    <property type="entry name" value="zf-met"/>
    <property type="match status" value="1"/>
</dbReference>
<dbReference type="InterPro" id="IPR013087">
    <property type="entry name" value="Znf_C2H2_type"/>
</dbReference>
<dbReference type="Pfam" id="PF13912">
    <property type="entry name" value="zf-C2H2_6"/>
    <property type="match status" value="2"/>
</dbReference>
<evidence type="ECO:0000256" key="7">
    <source>
        <dbReference type="PROSITE-ProRule" id="PRU00042"/>
    </source>
</evidence>
<feature type="domain" description="C2H2-type" evidence="9">
    <location>
        <begin position="654"/>
        <end position="681"/>
    </location>
</feature>
<protein>
    <submittedName>
        <fullName evidence="10">ZN407-like protein</fullName>
    </submittedName>
</protein>
<keyword evidence="6" id="KW-0539">Nucleus</keyword>
<dbReference type="PANTHER" id="PTHR24406">
    <property type="entry name" value="TRANSCRIPTIONAL REPRESSOR CTCFL-RELATED"/>
    <property type="match status" value="1"/>
</dbReference>
<organism evidence="10 11">
    <name type="scientific">Mya arenaria</name>
    <name type="common">Soft-shell clam</name>
    <dbReference type="NCBI Taxonomy" id="6604"/>
    <lineage>
        <taxon>Eukaryota</taxon>
        <taxon>Metazoa</taxon>
        <taxon>Spiralia</taxon>
        <taxon>Lophotrochozoa</taxon>
        <taxon>Mollusca</taxon>
        <taxon>Bivalvia</taxon>
        <taxon>Autobranchia</taxon>
        <taxon>Heteroconchia</taxon>
        <taxon>Euheterodonta</taxon>
        <taxon>Imparidentia</taxon>
        <taxon>Neoheterodontei</taxon>
        <taxon>Myida</taxon>
        <taxon>Myoidea</taxon>
        <taxon>Myidae</taxon>
        <taxon>Mya</taxon>
    </lineage>
</organism>
<accession>A0ABY7EQG1</accession>
<evidence type="ECO:0000256" key="5">
    <source>
        <dbReference type="ARBA" id="ARBA00022833"/>
    </source>
</evidence>
<feature type="domain" description="C2H2-type" evidence="9">
    <location>
        <begin position="623"/>
        <end position="650"/>
    </location>
</feature>
<evidence type="ECO:0000256" key="8">
    <source>
        <dbReference type="SAM" id="MobiDB-lite"/>
    </source>
</evidence>
<reference evidence="10" key="1">
    <citation type="submission" date="2022-11" db="EMBL/GenBank/DDBJ databases">
        <title>Centuries of genome instability and evolution in soft-shell clam transmissible cancer (bioRxiv).</title>
        <authorList>
            <person name="Hart S.F.M."/>
            <person name="Yonemitsu M.A."/>
            <person name="Giersch R.M."/>
            <person name="Beal B.F."/>
            <person name="Arriagada G."/>
            <person name="Davis B.W."/>
            <person name="Ostrander E.A."/>
            <person name="Goff S.P."/>
            <person name="Metzger M.J."/>
        </authorList>
    </citation>
    <scope>NUCLEOTIDE SEQUENCE</scope>
    <source>
        <strain evidence="10">MELC-2E11</strain>
        <tissue evidence="10">Siphon/mantle</tissue>
    </source>
</reference>
<dbReference type="PROSITE" id="PS50157">
    <property type="entry name" value="ZINC_FINGER_C2H2_2"/>
    <property type="match status" value="5"/>
</dbReference>
<keyword evidence="2" id="KW-0479">Metal-binding</keyword>
<dbReference type="Proteomes" id="UP001164746">
    <property type="component" value="Chromosome 8"/>
</dbReference>
<evidence type="ECO:0000256" key="2">
    <source>
        <dbReference type="ARBA" id="ARBA00022723"/>
    </source>
</evidence>
<feature type="region of interest" description="Disordered" evidence="8">
    <location>
        <begin position="354"/>
        <end position="436"/>
    </location>
</feature>
<evidence type="ECO:0000256" key="6">
    <source>
        <dbReference type="ARBA" id="ARBA00023242"/>
    </source>
</evidence>
<keyword evidence="5" id="KW-0862">Zinc</keyword>
<feature type="compositionally biased region" description="Basic and acidic residues" evidence="8">
    <location>
        <begin position="354"/>
        <end position="366"/>
    </location>
</feature>
<dbReference type="SUPFAM" id="SSF57667">
    <property type="entry name" value="beta-beta-alpha zinc fingers"/>
    <property type="match status" value="4"/>
</dbReference>
<feature type="domain" description="C2H2-type" evidence="9">
    <location>
        <begin position="438"/>
        <end position="466"/>
    </location>
</feature>
<dbReference type="EMBL" id="CP111019">
    <property type="protein sequence ID" value="WAR12230.1"/>
    <property type="molecule type" value="Genomic_DNA"/>
</dbReference>
<dbReference type="SMART" id="SM00355">
    <property type="entry name" value="ZnF_C2H2"/>
    <property type="match status" value="13"/>
</dbReference>
<dbReference type="InterPro" id="IPR050888">
    <property type="entry name" value="ZnF_C2H2-type_TF"/>
</dbReference>
<feature type="domain" description="C2H2-type" evidence="9">
    <location>
        <begin position="681"/>
        <end position="711"/>
    </location>
</feature>
<dbReference type="PROSITE" id="PS00028">
    <property type="entry name" value="ZINC_FINGER_C2H2_1"/>
    <property type="match status" value="9"/>
</dbReference>
<comment type="subcellular location">
    <subcellularLocation>
        <location evidence="1">Nucleus</location>
    </subcellularLocation>
</comment>
<dbReference type="InterPro" id="IPR036236">
    <property type="entry name" value="Znf_C2H2_sf"/>
</dbReference>
<gene>
    <name evidence="10" type="ORF">MAR_026410</name>
</gene>
<proteinExistence type="predicted"/>
<evidence type="ECO:0000313" key="10">
    <source>
        <dbReference type="EMBL" id="WAR12230.1"/>
    </source>
</evidence>
<dbReference type="Gene3D" id="3.30.160.60">
    <property type="entry name" value="Classic Zinc Finger"/>
    <property type="match status" value="5"/>
</dbReference>
<evidence type="ECO:0000313" key="11">
    <source>
        <dbReference type="Proteomes" id="UP001164746"/>
    </source>
</evidence>
<keyword evidence="3" id="KW-0677">Repeat</keyword>
<sequence length="726" mass="83607">MEYEESIFSQHLYDNRYPIVLHSRNDNNVRNQGLPSDTVNEFGLNKGLENFTSSPWKKNSTQKEGKCHTVTERTGEENADTFLITNDVESIKVDDEAEKNEANSKFNSIKMEIVSDEEIEIEESVQDSLALADVDICHVCDMKFENRLMVAKHLLSSYHKSRSLAYPQAHLEMMEKYDEFVVKFCPFHCAICIYYFNSYEDFQEHCQTADHKSHCRALSGEIVCTLCDFKTGSCTDIEEHLLSIDHLEALRKSKKIFILKEQPEVPRCKHCGLEFRSHASVLQHMQQEHAVKKQTSRNVRNGVCCPHCEKKLPSKAALNRHLLFSHENSLKTKNTEQKEALTLKTKIKRTEVIHDNHDADTDKMKEVSASAGDEQTSHIVKQGKISGEKAQIDKNQLNKIKIPTDDNSDGDTDIVLDKKTEKKRKPKQQKSDKPKKTFKCDHCDLTVSGYKELGEHYKDEHANETRRCEPCNKVFYSEKAYNAHCISKSHKVQSTSNISGVGSNVFECEICHEGFPDKNYRDYHTTYIHFHPSEASLKKERETNSITYEKHKDFIDHMDANCTKSERLLCPICGASLQKATMMAHLRTHTGEAPFVCKLCTGIAFYSRNGLRKHLFQHYIKSNHCNICSKDFKSLSAFRKHTTVHMAVKRGEKHVCDVCGVTFPLLTRLMTHKLRHSEKSFPCDFPGCHMTFYFNGERTRHKKEVHEKEKTFLCDYVHTVQQQGIS</sequence>
<evidence type="ECO:0000259" key="9">
    <source>
        <dbReference type="PROSITE" id="PS50157"/>
    </source>
</evidence>
<feature type="domain" description="C2H2-type" evidence="9">
    <location>
        <begin position="266"/>
        <end position="294"/>
    </location>
</feature>
<keyword evidence="4 7" id="KW-0863">Zinc-finger</keyword>
<evidence type="ECO:0000256" key="4">
    <source>
        <dbReference type="ARBA" id="ARBA00022771"/>
    </source>
</evidence>
<keyword evidence="11" id="KW-1185">Reference proteome</keyword>
<evidence type="ECO:0000256" key="3">
    <source>
        <dbReference type="ARBA" id="ARBA00022737"/>
    </source>
</evidence>
<evidence type="ECO:0000256" key="1">
    <source>
        <dbReference type="ARBA" id="ARBA00004123"/>
    </source>
</evidence>